<dbReference type="Pfam" id="PF01118">
    <property type="entry name" value="Semialdhyde_dh"/>
    <property type="match status" value="1"/>
</dbReference>
<feature type="binding site" evidence="6">
    <location>
        <position position="314"/>
    </location>
    <ligand>
        <name>NADP(+)</name>
        <dbReference type="ChEBI" id="CHEBI:58349"/>
    </ligand>
</feature>
<dbReference type="CDD" id="cd23939">
    <property type="entry name" value="AGPR_1_C_LysY"/>
    <property type="match status" value="1"/>
</dbReference>
<keyword evidence="9" id="KW-1185">Reference proteome</keyword>
<evidence type="ECO:0000256" key="2">
    <source>
        <dbReference type="ARBA" id="ARBA00022605"/>
    </source>
</evidence>
<dbReference type="SMART" id="SM00859">
    <property type="entry name" value="Semialdhyde_dh"/>
    <property type="match status" value="1"/>
</dbReference>
<evidence type="ECO:0000256" key="4">
    <source>
        <dbReference type="ARBA" id="ARBA00023002"/>
    </source>
</evidence>
<dbReference type="InterPro" id="IPR050085">
    <property type="entry name" value="AGPR"/>
</dbReference>
<dbReference type="eggNOG" id="COG0002">
    <property type="taxonomic scope" value="Bacteria"/>
</dbReference>
<dbReference type="Gene3D" id="3.40.50.720">
    <property type="entry name" value="NAD(P)-binding Rossmann-like Domain"/>
    <property type="match status" value="1"/>
</dbReference>
<dbReference type="Gene3D" id="3.30.360.10">
    <property type="entry name" value="Dihydrodipicolinate Reductase, domain 2"/>
    <property type="match status" value="1"/>
</dbReference>
<dbReference type="HAMAP" id="MF_00150">
    <property type="entry name" value="ArgC_type1"/>
    <property type="match status" value="1"/>
</dbReference>
<dbReference type="InterPro" id="IPR000706">
    <property type="entry name" value="AGPR_type-1"/>
</dbReference>
<dbReference type="AlphaFoldDB" id="D7CX09"/>
<evidence type="ECO:0000256" key="6">
    <source>
        <dbReference type="HAMAP-Rule" id="MF_02083"/>
    </source>
</evidence>
<feature type="binding site" evidence="6">
    <location>
        <begin position="13"/>
        <end position="16"/>
    </location>
    <ligand>
        <name>NADP(+)</name>
        <dbReference type="ChEBI" id="CHEBI:58349"/>
    </ligand>
</feature>
<dbReference type="InterPro" id="IPR000534">
    <property type="entry name" value="Semialdehyde_DH_NAD-bd"/>
</dbReference>
<dbReference type="PANTHER" id="PTHR32338:SF11">
    <property type="entry name" value="[LYSW]-L-2-AMINOADIPATE_[LYSW]-L-GLUTAMATE PHOSPHATE REDUCTASE-RELATED"/>
    <property type="match status" value="1"/>
</dbReference>
<evidence type="ECO:0000313" key="9">
    <source>
        <dbReference type="Proteomes" id="UP000000379"/>
    </source>
</evidence>
<sequence>MSERLNVAIVGASGYAGGEFLRLALGHPYLNVTQVTSERFAKQPVHLVHPNLRGATRLRFSPLAELQEADLLVLALPHKESSTRFDAFSQKAPRLLDLSADFRLKDARTYERFYGEPHPRPELLERFVYANPELHRDALRGAHYLAGAGCLATAAILGLYPLLKYAVPARGDIIVEGKIGSSAAGNRPTDAGHHPERAGVVRTYAPTGHRHEAELMQELPGRFPVHLTATAIERVRGILVTAHVFLPDGYSDRDVLGAYREAYEDEPFIRLVTAKRGIHRVPDPKILDGTNFCDIGFALDNDSGRVVVMSALDNLVKGTAGHALQALNISMGWPETLGLEFLGLHP</sequence>
<evidence type="ECO:0000259" key="7">
    <source>
        <dbReference type="SMART" id="SM00859"/>
    </source>
</evidence>
<dbReference type="Pfam" id="PF22698">
    <property type="entry name" value="Semialdhyde_dhC_1"/>
    <property type="match status" value="1"/>
</dbReference>
<dbReference type="Proteomes" id="UP000000379">
    <property type="component" value="Chromosome"/>
</dbReference>
<keyword evidence="1 6" id="KW-0963">Cytoplasm</keyword>
<dbReference type="UniPathway" id="UPA00033">
    <property type="reaction ID" value="UER00037"/>
</dbReference>
<organism evidence="8 9">
    <name type="scientific">Truepera radiovictrix (strain DSM 17093 / CIP 108686 / LMG 22925 / RQ-24)</name>
    <dbReference type="NCBI Taxonomy" id="649638"/>
    <lineage>
        <taxon>Bacteria</taxon>
        <taxon>Thermotogati</taxon>
        <taxon>Deinococcota</taxon>
        <taxon>Deinococci</taxon>
        <taxon>Trueperales</taxon>
        <taxon>Trueperaceae</taxon>
        <taxon>Truepera</taxon>
    </lineage>
</organism>
<dbReference type="HOGENOM" id="CLU_006384_0_1_0"/>
<dbReference type="KEGG" id="tra:Trad_1395"/>
<comment type="pathway">
    <text evidence="6">Amino-acid biosynthesis; L-lysine biosynthesis via AAA pathway; L-lysine from L-alpha-aminoadipate (Thermus route): step 3/5.</text>
</comment>
<reference evidence="8 9" key="2">
    <citation type="journal article" date="2011" name="Stand. Genomic Sci.">
        <title>Complete genome sequence of Truepera radiovictrix type strain (RQ-24).</title>
        <authorList>
            <person name="Ivanova N."/>
            <person name="Rohde C."/>
            <person name="Munk C."/>
            <person name="Nolan M."/>
            <person name="Lucas S."/>
            <person name="Del Rio T.G."/>
            <person name="Tice H."/>
            <person name="Deshpande S."/>
            <person name="Cheng J.F."/>
            <person name="Tapia R."/>
            <person name="Han C."/>
            <person name="Goodwin L."/>
            <person name="Pitluck S."/>
            <person name="Liolios K."/>
            <person name="Mavromatis K."/>
            <person name="Mikhailova N."/>
            <person name="Pati A."/>
            <person name="Chen A."/>
            <person name="Palaniappan K."/>
            <person name="Land M."/>
            <person name="Hauser L."/>
            <person name="Chang Y.J."/>
            <person name="Jeffries C.D."/>
            <person name="Brambilla E."/>
            <person name="Rohde M."/>
            <person name="Goker M."/>
            <person name="Tindall B.J."/>
            <person name="Woyke T."/>
            <person name="Bristow J."/>
            <person name="Eisen J.A."/>
            <person name="Markowitz V."/>
            <person name="Hugenholtz P."/>
            <person name="Kyrpides N.C."/>
            <person name="Klenk H.P."/>
            <person name="Lapidus A."/>
        </authorList>
    </citation>
    <scope>NUCLEOTIDE SEQUENCE [LARGE SCALE GENOMIC DNA]</scope>
    <source>
        <strain evidence="9">DSM 17093 / CIP 108686 / LMG 22925 / RQ-24</strain>
    </source>
</reference>
<dbReference type="NCBIfam" id="TIGR01850">
    <property type="entry name" value="argC"/>
    <property type="match status" value="1"/>
</dbReference>
<dbReference type="STRING" id="649638.Trad_1395"/>
<comment type="similarity">
    <text evidence="6">Belongs to the NAGSA dehydrogenase family. Type 1 subfamily. LysY sub-subfamily.</text>
</comment>
<dbReference type="PANTHER" id="PTHR32338">
    <property type="entry name" value="N-ACETYL-GAMMA-GLUTAMYL-PHOSPHATE REDUCTASE, CHLOROPLASTIC-RELATED-RELATED"/>
    <property type="match status" value="1"/>
</dbReference>
<dbReference type="CDD" id="cd24151">
    <property type="entry name" value="AGPR_1_N_LysY"/>
    <property type="match status" value="1"/>
</dbReference>
<keyword evidence="3 6" id="KW-0521">NADP</keyword>
<dbReference type="GO" id="GO:0051287">
    <property type="term" value="F:NAD binding"/>
    <property type="evidence" value="ECO:0007669"/>
    <property type="project" value="InterPro"/>
</dbReference>
<dbReference type="EMBL" id="CP002049">
    <property type="protein sequence ID" value="ADI14517.1"/>
    <property type="molecule type" value="Genomic_DNA"/>
</dbReference>
<comment type="subcellular location">
    <subcellularLocation>
        <location evidence="6">Cytoplasm</location>
    </subcellularLocation>
</comment>
<dbReference type="SUPFAM" id="SSF55347">
    <property type="entry name" value="Glyceraldehyde-3-phosphate dehydrogenase-like, C-terminal domain"/>
    <property type="match status" value="1"/>
</dbReference>
<name>D7CX09_TRURR</name>
<evidence type="ECO:0000313" key="8">
    <source>
        <dbReference type="EMBL" id="ADI14517.1"/>
    </source>
</evidence>
<accession>D7CX09</accession>
<dbReference type="HAMAP" id="MF_02083">
    <property type="entry name" value="LysY"/>
    <property type="match status" value="1"/>
</dbReference>
<dbReference type="GO" id="GO:0006526">
    <property type="term" value="P:L-arginine biosynthetic process"/>
    <property type="evidence" value="ECO:0007669"/>
    <property type="project" value="InterPro"/>
</dbReference>
<dbReference type="RefSeq" id="WP_013177887.1">
    <property type="nucleotide sequence ID" value="NC_014221.1"/>
</dbReference>
<dbReference type="EC" id="1.2.1.103" evidence="6"/>
<dbReference type="SUPFAM" id="SSF51735">
    <property type="entry name" value="NAD(P)-binding Rossmann-fold domains"/>
    <property type="match status" value="1"/>
</dbReference>
<keyword evidence="4 6" id="KW-0560">Oxidoreductase</keyword>
<feature type="domain" description="Semialdehyde dehydrogenase NAD-binding" evidence="7">
    <location>
        <begin position="6"/>
        <end position="142"/>
    </location>
</feature>
<dbReference type="GO" id="GO:0043870">
    <property type="term" value="F:N-acetyl-gamma-aminoadipyl-phosphate reductase activity"/>
    <property type="evidence" value="ECO:0007669"/>
    <property type="project" value="RHEA"/>
</dbReference>
<dbReference type="OrthoDB" id="9801289at2"/>
<protein>
    <recommendedName>
        <fullName evidence="6">[LysW]-L-2-aminoadipate 6-phosphate reductase</fullName>
        <ecNumber evidence="6">1.2.1.103</ecNumber>
    </recommendedName>
</protein>
<dbReference type="GO" id="GO:0070401">
    <property type="term" value="F:NADP+ binding"/>
    <property type="evidence" value="ECO:0007669"/>
    <property type="project" value="InterPro"/>
</dbReference>
<feature type="active site" evidence="6">
    <location>
        <position position="150"/>
    </location>
</feature>
<dbReference type="GO" id="GO:0005737">
    <property type="term" value="C:cytoplasm"/>
    <property type="evidence" value="ECO:0007669"/>
    <property type="project" value="UniProtKB-SubCell"/>
</dbReference>
<dbReference type="GO" id="GO:0003942">
    <property type="term" value="F:N-acetyl-gamma-glutamyl-phosphate reductase activity"/>
    <property type="evidence" value="ECO:0007669"/>
    <property type="project" value="InterPro"/>
</dbReference>
<dbReference type="InterPro" id="IPR037535">
    <property type="entry name" value="LysY"/>
</dbReference>
<dbReference type="InterPro" id="IPR058924">
    <property type="entry name" value="AGPR_dimerisation_dom"/>
</dbReference>
<keyword evidence="2 6" id="KW-0028">Amino-acid biosynthesis</keyword>
<proteinExistence type="inferred from homology"/>
<keyword evidence="5 6" id="KW-0457">Lysine biosynthesis</keyword>
<evidence type="ECO:0000256" key="1">
    <source>
        <dbReference type="ARBA" id="ARBA00022490"/>
    </source>
</evidence>
<comment type="function">
    <text evidence="6">Catalyzes the NADPH-dependent reduction of [LysW]-aminoadipate 6-phosphate to yield [LysW]-aminoadipate 6-semialdehyde.</text>
</comment>
<gene>
    <name evidence="6" type="primary">lysY</name>
    <name evidence="8" type="ordered locus">Trad_1395</name>
</gene>
<evidence type="ECO:0000256" key="3">
    <source>
        <dbReference type="ARBA" id="ARBA00022857"/>
    </source>
</evidence>
<evidence type="ECO:0000256" key="5">
    <source>
        <dbReference type="ARBA" id="ARBA00023154"/>
    </source>
</evidence>
<comment type="caution">
    <text evidence="6">Lacks conserved residue(s) required for the propagation of feature annotation.</text>
</comment>
<dbReference type="GO" id="GO:0019878">
    <property type="term" value="P:lysine biosynthetic process via aminoadipic acid"/>
    <property type="evidence" value="ECO:0007669"/>
    <property type="project" value="UniProtKB-UniRule"/>
</dbReference>
<dbReference type="InterPro" id="IPR036291">
    <property type="entry name" value="NAD(P)-bd_dom_sf"/>
</dbReference>
<reference evidence="9" key="1">
    <citation type="submission" date="2010-05" db="EMBL/GenBank/DDBJ databases">
        <title>The complete genome of Truepera radiovictris DSM 17093.</title>
        <authorList>
            <consortium name="US DOE Joint Genome Institute (JGI-PGF)"/>
            <person name="Lucas S."/>
            <person name="Copeland A."/>
            <person name="Lapidus A."/>
            <person name="Glavina del Rio T."/>
            <person name="Dalin E."/>
            <person name="Tice H."/>
            <person name="Bruce D."/>
            <person name="Goodwin L."/>
            <person name="Pitluck S."/>
            <person name="Kyrpides N."/>
            <person name="Mavromatis K."/>
            <person name="Ovchinnikova G."/>
            <person name="Munk A.C."/>
            <person name="Detter J.C."/>
            <person name="Han C."/>
            <person name="Tapia R."/>
            <person name="Land M."/>
            <person name="Hauser L."/>
            <person name="Markowitz V."/>
            <person name="Cheng J.-F."/>
            <person name="Hugenholtz P."/>
            <person name="Woyke T."/>
            <person name="Wu D."/>
            <person name="Tindall B."/>
            <person name="Pomrenke H.G."/>
            <person name="Brambilla E."/>
            <person name="Klenk H.-P."/>
            <person name="Eisen J.A."/>
        </authorList>
    </citation>
    <scope>NUCLEOTIDE SEQUENCE [LARGE SCALE GENOMIC DNA]</scope>
    <source>
        <strain evidence="9">DSM 17093 / CIP 108686 / LMG 22925 / RQ-24</strain>
    </source>
</reference>
<comment type="catalytic activity">
    <reaction evidence="6">
        <text>[amino-group carrier protein]-C-terminal-N-(1-carboxy-5-oxopentan-1-yl)-L-glutamine + phosphate + NADP(+) = [amino-group carrier protein]-C-terminal-N-(1-carboxy-5-phosphooxy-5-oxopentan-1-yl)-L-glutamine + NADPH + H(+)</text>
        <dbReference type="Rhea" id="RHEA:41948"/>
        <dbReference type="Rhea" id="RHEA-COMP:9712"/>
        <dbReference type="Rhea" id="RHEA-COMP:9714"/>
        <dbReference type="ChEBI" id="CHEBI:15378"/>
        <dbReference type="ChEBI" id="CHEBI:43474"/>
        <dbReference type="ChEBI" id="CHEBI:57783"/>
        <dbReference type="ChEBI" id="CHEBI:58349"/>
        <dbReference type="ChEBI" id="CHEBI:78499"/>
        <dbReference type="ChEBI" id="CHEBI:78501"/>
        <dbReference type="EC" id="1.2.1.103"/>
    </reaction>
</comment>